<evidence type="ECO:0000256" key="1">
    <source>
        <dbReference type="SAM" id="Phobius"/>
    </source>
</evidence>
<evidence type="ECO:0000313" key="3">
    <source>
        <dbReference type="Proteomes" id="UP001596501"/>
    </source>
</evidence>
<name>A0ABW2QFG4_9BURK</name>
<protein>
    <submittedName>
        <fullName evidence="2">Type II secretion system protein J</fullName>
    </submittedName>
</protein>
<dbReference type="RefSeq" id="WP_382219721.1">
    <property type="nucleotide sequence ID" value="NZ_JBHTCA010000002.1"/>
</dbReference>
<evidence type="ECO:0000313" key="2">
    <source>
        <dbReference type="EMBL" id="MFC7407864.1"/>
    </source>
</evidence>
<keyword evidence="1" id="KW-1133">Transmembrane helix</keyword>
<organism evidence="2 3">
    <name type="scientific">Hydrogenophaga atypica</name>
    <dbReference type="NCBI Taxonomy" id="249409"/>
    <lineage>
        <taxon>Bacteria</taxon>
        <taxon>Pseudomonadati</taxon>
        <taxon>Pseudomonadota</taxon>
        <taxon>Betaproteobacteria</taxon>
        <taxon>Burkholderiales</taxon>
        <taxon>Comamonadaceae</taxon>
        <taxon>Hydrogenophaga</taxon>
    </lineage>
</organism>
<reference evidence="3" key="1">
    <citation type="journal article" date="2019" name="Int. J. Syst. Evol. Microbiol.">
        <title>The Global Catalogue of Microorganisms (GCM) 10K type strain sequencing project: providing services to taxonomists for standard genome sequencing and annotation.</title>
        <authorList>
            <consortium name="The Broad Institute Genomics Platform"/>
            <consortium name="The Broad Institute Genome Sequencing Center for Infectious Disease"/>
            <person name="Wu L."/>
            <person name="Ma J."/>
        </authorList>
    </citation>
    <scope>NUCLEOTIDE SEQUENCE [LARGE SCALE GENOMIC DNA]</scope>
    <source>
        <strain evidence="3">CGMCC 1.12371</strain>
    </source>
</reference>
<comment type="caution">
    <text evidence="2">The sequence shown here is derived from an EMBL/GenBank/DDBJ whole genome shotgun (WGS) entry which is preliminary data.</text>
</comment>
<keyword evidence="1" id="KW-0472">Membrane</keyword>
<keyword evidence="3" id="KW-1185">Reference proteome</keyword>
<dbReference type="Proteomes" id="UP001596501">
    <property type="component" value="Unassembled WGS sequence"/>
</dbReference>
<accession>A0ABW2QFG4</accession>
<keyword evidence="1" id="KW-0812">Transmembrane</keyword>
<dbReference type="InterPro" id="IPR012902">
    <property type="entry name" value="N_methyl_site"/>
</dbReference>
<gene>
    <name evidence="2" type="ORF">ACFQPB_03205</name>
</gene>
<sequence length="199" mass="21345">MTRRQQLGFTLVEVVIAVGLTSLILAALGSALHGISQGFARATEQAQRQDRVQRTTQALRGSLGRITGARFARAPQTLAEGSANQLTWLAPLPDSAPVAGLYRWQLRALDNKLELAFEDPQLNAPGTPGAAPAPTVPALPNKVLLDDLTRLVLAYQHPDTGAWQDTWAAPRPPLRLRLLISTEADGAWPAIIVRLGQAG</sequence>
<dbReference type="EMBL" id="JBHTCA010000002">
    <property type="protein sequence ID" value="MFC7407864.1"/>
    <property type="molecule type" value="Genomic_DNA"/>
</dbReference>
<feature type="transmembrane region" description="Helical" evidence="1">
    <location>
        <begin position="7"/>
        <end position="32"/>
    </location>
</feature>
<proteinExistence type="predicted"/>
<dbReference type="Pfam" id="PF07963">
    <property type="entry name" value="N_methyl"/>
    <property type="match status" value="1"/>
</dbReference>